<organism evidence="1">
    <name type="scientific">Physcomitrium patens</name>
    <name type="common">Spreading-leaved earth moss</name>
    <name type="synonym">Physcomitrella patens</name>
    <dbReference type="NCBI Taxonomy" id="3218"/>
    <lineage>
        <taxon>Eukaryota</taxon>
        <taxon>Viridiplantae</taxon>
        <taxon>Streptophyta</taxon>
        <taxon>Embryophyta</taxon>
        <taxon>Bryophyta</taxon>
        <taxon>Bryophytina</taxon>
        <taxon>Bryopsida</taxon>
        <taxon>Funariidae</taxon>
        <taxon>Funariales</taxon>
        <taxon>Funariaceae</taxon>
        <taxon>Physcomitrium</taxon>
    </lineage>
</organism>
<dbReference type="AlphaFoldDB" id="A0A2K1IXR0"/>
<evidence type="ECO:0000313" key="1">
    <source>
        <dbReference type="EMBL" id="PNR34065.1"/>
    </source>
</evidence>
<evidence type="ECO:0000313" key="2">
    <source>
        <dbReference type="EnsemblPlants" id="Pp3c19_8482V3.1"/>
    </source>
</evidence>
<dbReference type="InParanoid" id="A0A2K1IXR0"/>
<reference evidence="2" key="3">
    <citation type="submission" date="2020-12" db="UniProtKB">
        <authorList>
            <consortium name="EnsemblPlants"/>
        </authorList>
    </citation>
    <scope>IDENTIFICATION</scope>
</reference>
<keyword evidence="3" id="KW-1185">Reference proteome</keyword>
<evidence type="ECO:0000313" key="3">
    <source>
        <dbReference type="Proteomes" id="UP000006727"/>
    </source>
</evidence>
<proteinExistence type="predicted"/>
<name>A0A2K1IXR0_PHYPA</name>
<dbReference type="EMBL" id="ABEU02000019">
    <property type="protein sequence ID" value="PNR34065.1"/>
    <property type="molecule type" value="Genomic_DNA"/>
</dbReference>
<gene>
    <name evidence="1" type="ORF">PHYPA_023881</name>
</gene>
<accession>A0A2K1IXR0</accession>
<dbReference type="EnsemblPlants" id="Pp3c19_8482V3.1">
    <property type="protein sequence ID" value="Pp3c19_8482V3.1"/>
    <property type="gene ID" value="Pp3c19_8482"/>
</dbReference>
<dbReference type="Proteomes" id="UP000006727">
    <property type="component" value="Chromosome 19"/>
</dbReference>
<sequence>MYIHLALLVVESRGVFVESQLVKIFLSKIDKRLLDLAIPRITFNYGSKAILAQTFVEVEKYNKALCQYDAIDIVTWMMDVSKSKKMTTIKSSLTETQLEKTMNCWKCGLTSSNLKPCPFTIVTSIRSMEQTTSYTK</sequence>
<reference evidence="1 3" key="1">
    <citation type="journal article" date="2008" name="Science">
        <title>The Physcomitrella genome reveals evolutionary insights into the conquest of land by plants.</title>
        <authorList>
            <person name="Rensing S."/>
            <person name="Lang D."/>
            <person name="Zimmer A."/>
            <person name="Terry A."/>
            <person name="Salamov A."/>
            <person name="Shapiro H."/>
            <person name="Nishiyama T."/>
            <person name="Perroud P.-F."/>
            <person name="Lindquist E."/>
            <person name="Kamisugi Y."/>
            <person name="Tanahashi T."/>
            <person name="Sakakibara K."/>
            <person name="Fujita T."/>
            <person name="Oishi K."/>
            <person name="Shin-I T."/>
            <person name="Kuroki Y."/>
            <person name="Toyoda A."/>
            <person name="Suzuki Y."/>
            <person name="Hashimoto A."/>
            <person name="Yamaguchi K."/>
            <person name="Sugano A."/>
            <person name="Kohara Y."/>
            <person name="Fujiyama A."/>
            <person name="Anterola A."/>
            <person name="Aoki S."/>
            <person name="Ashton N."/>
            <person name="Barbazuk W.B."/>
            <person name="Barker E."/>
            <person name="Bennetzen J."/>
            <person name="Bezanilla M."/>
            <person name="Blankenship R."/>
            <person name="Cho S.H."/>
            <person name="Dutcher S."/>
            <person name="Estelle M."/>
            <person name="Fawcett J.A."/>
            <person name="Gundlach H."/>
            <person name="Hanada K."/>
            <person name="Heyl A."/>
            <person name="Hicks K.A."/>
            <person name="Hugh J."/>
            <person name="Lohr M."/>
            <person name="Mayer K."/>
            <person name="Melkozernov A."/>
            <person name="Murata T."/>
            <person name="Nelson D."/>
            <person name="Pils B."/>
            <person name="Prigge M."/>
            <person name="Reiss B."/>
            <person name="Renner T."/>
            <person name="Rombauts S."/>
            <person name="Rushton P."/>
            <person name="Sanderfoot A."/>
            <person name="Schween G."/>
            <person name="Shiu S.-H."/>
            <person name="Stueber K."/>
            <person name="Theodoulou F.L."/>
            <person name="Tu H."/>
            <person name="Van de Peer Y."/>
            <person name="Verrier P.J."/>
            <person name="Waters E."/>
            <person name="Wood A."/>
            <person name="Yang L."/>
            <person name="Cove D."/>
            <person name="Cuming A."/>
            <person name="Hasebe M."/>
            <person name="Lucas S."/>
            <person name="Mishler D.B."/>
            <person name="Reski R."/>
            <person name="Grigoriev I."/>
            <person name="Quatrano R.S."/>
            <person name="Boore J.L."/>
        </authorList>
    </citation>
    <scope>NUCLEOTIDE SEQUENCE [LARGE SCALE GENOMIC DNA]</scope>
    <source>
        <strain evidence="2 3">cv. Gransden 2004</strain>
    </source>
</reference>
<protein>
    <submittedName>
        <fullName evidence="1 2">Uncharacterized protein</fullName>
    </submittedName>
</protein>
<reference evidence="1 3" key="2">
    <citation type="journal article" date="2018" name="Plant J.">
        <title>The Physcomitrella patens chromosome-scale assembly reveals moss genome structure and evolution.</title>
        <authorList>
            <person name="Lang D."/>
            <person name="Ullrich K.K."/>
            <person name="Murat F."/>
            <person name="Fuchs J."/>
            <person name="Jenkins J."/>
            <person name="Haas F.B."/>
            <person name="Piednoel M."/>
            <person name="Gundlach H."/>
            <person name="Van Bel M."/>
            <person name="Meyberg R."/>
            <person name="Vives C."/>
            <person name="Morata J."/>
            <person name="Symeonidi A."/>
            <person name="Hiss M."/>
            <person name="Muchero W."/>
            <person name="Kamisugi Y."/>
            <person name="Saleh O."/>
            <person name="Blanc G."/>
            <person name="Decker E.L."/>
            <person name="van Gessel N."/>
            <person name="Grimwood J."/>
            <person name="Hayes R.D."/>
            <person name="Graham S.W."/>
            <person name="Gunter L.E."/>
            <person name="McDaniel S.F."/>
            <person name="Hoernstein S.N.W."/>
            <person name="Larsson A."/>
            <person name="Li F.W."/>
            <person name="Perroud P.F."/>
            <person name="Phillips J."/>
            <person name="Ranjan P."/>
            <person name="Rokshar D.S."/>
            <person name="Rothfels C.J."/>
            <person name="Schneider L."/>
            <person name="Shu S."/>
            <person name="Stevenson D.W."/>
            <person name="Thummler F."/>
            <person name="Tillich M."/>
            <person name="Villarreal Aguilar J.C."/>
            <person name="Widiez T."/>
            <person name="Wong G.K."/>
            <person name="Wymore A."/>
            <person name="Zhang Y."/>
            <person name="Zimmer A.D."/>
            <person name="Quatrano R.S."/>
            <person name="Mayer K.F.X."/>
            <person name="Goodstein D."/>
            <person name="Casacuberta J.M."/>
            <person name="Vandepoele K."/>
            <person name="Reski R."/>
            <person name="Cuming A.C."/>
            <person name="Tuskan G.A."/>
            <person name="Maumus F."/>
            <person name="Salse J."/>
            <person name="Schmutz J."/>
            <person name="Rensing S.A."/>
        </authorList>
    </citation>
    <scope>NUCLEOTIDE SEQUENCE [LARGE SCALE GENOMIC DNA]</scope>
    <source>
        <strain evidence="2 3">cv. Gransden 2004</strain>
    </source>
</reference>
<dbReference type="Gramene" id="Pp3c19_8482V3.1">
    <property type="protein sequence ID" value="Pp3c19_8482V3.1"/>
    <property type="gene ID" value="Pp3c19_8482"/>
</dbReference>